<evidence type="ECO:0000313" key="1">
    <source>
        <dbReference type="EMBL" id="TXK26538.1"/>
    </source>
</evidence>
<keyword evidence="2" id="KW-1185">Reference proteome</keyword>
<dbReference type="AlphaFoldDB" id="A0A5C8IYB1"/>
<proteinExistence type="predicted"/>
<protein>
    <submittedName>
        <fullName evidence="1">Uncharacterized protein</fullName>
    </submittedName>
</protein>
<accession>A0A5C8IYB1</accession>
<reference evidence="1 2" key="1">
    <citation type="submission" date="2019-08" db="EMBL/GenBank/DDBJ databases">
        <authorList>
            <person name="Shi S."/>
        </authorList>
    </citation>
    <scope>NUCLEOTIDE SEQUENCE [LARGE SCALE GENOMIC DNA]</scope>
    <source>
        <strain evidence="1 2">GY10130</strain>
    </source>
</reference>
<evidence type="ECO:0000313" key="2">
    <source>
        <dbReference type="Proteomes" id="UP000321926"/>
    </source>
</evidence>
<sequence>MEIVKIKEETSVSIDCNSNTLMCSIDKNKVEAFIGLHNKGDHYVMLIDDTGLSIIEASEALDLDMESIISDDNITVYICLPFDTTKSMLRFASVNGISDNTAQEECLKFIEKKINERKRYILSVH</sequence>
<dbReference type="RefSeq" id="WP_147923874.1">
    <property type="nucleotide sequence ID" value="NZ_VRTY01000127.1"/>
</dbReference>
<comment type="caution">
    <text evidence="1">The sequence shown here is derived from an EMBL/GenBank/DDBJ whole genome shotgun (WGS) entry which is preliminary data.</text>
</comment>
<dbReference type="Proteomes" id="UP000321926">
    <property type="component" value="Unassembled WGS sequence"/>
</dbReference>
<organism evidence="1 2">
    <name type="scientific">Pontibacter qinzhouensis</name>
    <dbReference type="NCBI Taxonomy" id="2603253"/>
    <lineage>
        <taxon>Bacteria</taxon>
        <taxon>Pseudomonadati</taxon>
        <taxon>Bacteroidota</taxon>
        <taxon>Cytophagia</taxon>
        <taxon>Cytophagales</taxon>
        <taxon>Hymenobacteraceae</taxon>
        <taxon>Pontibacter</taxon>
    </lineage>
</organism>
<name>A0A5C8IYB1_9BACT</name>
<gene>
    <name evidence="1" type="ORF">FVR03_21690</name>
</gene>
<dbReference type="EMBL" id="VRTY01000127">
    <property type="protein sequence ID" value="TXK26538.1"/>
    <property type="molecule type" value="Genomic_DNA"/>
</dbReference>